<sequence length="32" mass="3583">GCSKHTFAICTISHSLHTMIYDGDNLNLPKKH</sequence>
<dbReference type="EMBL" id="BARS01014057">
    <property type="protein sequence ID" value="GAF89589.1"/>
    <property type="molecule type" value="Genomic_DNA"/>
</dbReference>
<name>X0T8Q9_9ZZZZ</name>
<comment type="caution">
    <text evidence="1">The sequence shown here is derived from an EMBL/GenBank/DDBJ whole genome shotgun (WGS) entry which is preliminary data.</text>
</comment>
<dbReference type="AlphaFoldDB" id="X0T8Q9"/>
<gene>
    <name evidence="1" type="ORF">S01H1_23980</name>
</gene>
<accession>X0T8Q9</accession>
<evidence type="ECO:0000313" key="1">
    <source>
        <dbReference type="EMBL" id="GAF89589.1"/>
    </source>
</evidence>
<proteinExistence type="predicted"/>
<protein>
    <submittedName>
        <fullName evidence="1">Uncharacterized protein</fullName>
    </submittedName>
</protein>
<feature type="non-terminal residue" evidence="1">
    <location>
        <position position="1"/>
    </location>
</feature>
<reference evidence="1" key="1">
    <citation type="journal article" date="2014" name="Front. Microbiol.">
        <title>High frequency of phylogenetically diverse reductive dehalogenase-homologous genes in deep subseafloor sedimentary metagenomes.</title>
        <authorList>
            <person name="Kawai M."/>
            <person name="Futagami T."/>
            <person name="Toyoda A."/>
            <person name="Takaki Y."/>
            <person name="Nishi S."/>
            <person name="Hori S."/>
            <person name="Arai W."/>
            <person name="Tsubouchi T."/>
            <person name="Morono Y."/>
            <person name="Uchiyama I."/>
            <person name="Ito T."/>
            <person name="Fujiyama A."/>
            <person name="Inagaki F."/>
            <person name="Takami H."/>
        </authorList>
    </citation>
    <scope>NUCLEOTIDE SEQUENCE</scope>
    <source>
        <strain evidence="1">Expedition CK06-06</strain>
    </source>
</reference>
<organism evidence="1">
    <name type="scientific">marine sediment metagenome</name>
    <dbReference type="NCBI Taxonomy" id="412755"/>
    <lineage>
        <taxon>unclassified sequences</taxon>
        <taxon>metagenomes</taxon>
        <taxon>ecological metagenomes</taxon>
    </lineage>
</organism>